<comment type="subcellular location">
    <subcellularLocation>
        <location evidence="1">Cell membrane</location>
        <topology evidence="1">Multi-pass membrane protein</topology>
    </subcellularLocation>
</comment>
<feature type="transmembrane region" description="Helical" evidence="6">
    <location>
        <begin position="665"/>
        <end position="688"/>
    </location>
</feature>
<evidence type="ECO:0000313" key="10">
    <source>
        <dbReference type="Proteomes" id="UP000487649"/>
    </source>
</evidence>
<keyword evidence="5 6" id="KW-0472">Membrane</keyword>
<dbReference type="Pfam" id="PF02687">
    <property type="entry name" value="FtsX"/>
    <property type="match status" value="2"/>
</dbReference>
<reference evidence="9 10" key="1">
    <citation type="journal article" date="2019" name="Nat. Med.">
        <title>A library of human gut bacterial isolates paired with longitudinal multiomics data enables mechanistic microbiome research.</title>
        <authorList>
            <person name="Poyet M."/>
            <person name="Groussin M."/>
            <person name="Gibbons S.M."/>
            <person name="Avila-Pacheco J."/>
            <person name="Jiang X."/>
            <person name="Kearney S.M."/>
            <person name="Perrotta A.R."/>
            <person name="Berdy B."/>
            <person name="Zhao S."/>
            <person name="Lieberman T.D."/>
            <person name="Swanson P.K."/>
            <person name="Smith M."/>
            <person name="Roesemann S."/>
            <person name="Alexander J.E."/>
            <person name="Rich S.A."/>
            <person name="Livny J."/>
            <person name="Vlamakis H."/>
            <person name="Clish C."/>
            <person name="Bullock K."/>
            <person name="Deik A."/>
            <person name="Scott J."/>
            <person name="Pierce K.A."/>
            <person name="Xavier R.J."/>
            <person name="Alm E.J."/>
        </authorList>
    </citation>
    <scope>NUCLEOTIDE SEQUENCE</scope>
    <source>
        <strain evidence="9">BIOML-A179</strain>
        <strain evidence="8 10">BIOML-A198</strain>
    </source>
</reference>
<organism evidence="9">
    <name type="scientific">Turicibacter sanguinis</name>
    <dbReference type="NCBI Taxonomy" id="154288"/>
    <lineage>
        <taxon>Bacteria</taxon>
        <taxon>Bacillati</taxon>
        <taxon>Bacillota</taxon>
        <taxon>Erysipelotrichia</taxon>
        <taxon>Erysipelotrichales</taxon>
        <taxon>Turicibacteraceae</taxon>
        <taxon>Turicibacter</taxon>
    </lineage>
</organism>
<dbReference type="EMBL" id="WMQV01000010">
    <property type="protein sequence ID" value="MTL94129.1"/>
    <property type="molecule type" value="Genomic_DNA"/>
</dbReference>
<evidence type="ECO:0000259" key="7">
    <source>
        <dbReference type="Pfam" id="PF02687"/>
    </source>
</evidence>
<feature type="transmembrane region" description="Helical" evidence="6">
    <location>
        <begin position="380"/>
        <end position="404"/>
    </location>
</feature>
<evidence type="ECO:0000313" key="9">
    <source>
        <dbReference type="EMBL" id="MTL94129.1"/>
    </source>
</evidence>
<accession>A0A6G2CN33</accession>
<feature type="transmembrane region" description="Helical" evidence="6">
    <location>
        <begin position="334"/>
        <end position="360"/>
    </location>
</feature>
<dbReference type="AlphaFoldDB" id="A0A6G2CN33"/>
<dbReference type="Proteomes" id="UP000487649">
    <property type="component" value="Unassembled WGS sequence"/>
</dbReference>
<sequence length="792" mass="89066">MIFKNVLRTIQQKPLQFFSLMILIMMSSFTYVSLETAISSVSYFLDDYASKTNQEDFLVVLSSPTEQAIRSMIAQKGVSVSELANLSKSEMMKQYEYSLVDYYEDKVAALGERFNATIEGRFYRDIVQETDDGTYTYRVVKQTDSVNSTYVVAGKMPESSSEIAVFKQYADANDLALGDSVKMNDAEYQISAFIAVPDYIYPVFSYDNPLYEADRETIAVVTDDVYDTLSQKQWVLYSGYFNDDVDVEEEVEKMAGISGVSHVLSKNQNVRISTVSGELIGNKLLSATFSSLLLVMCVVVIVLILKKRINADRMQIGVLKAMGYSRLTISLNYLTYPLIAALFGTVIGSLFGIGVSGYISSSYMVHYVVPKISTYFTPQILLGGIVYPILMVAVSSFIILLFLLREAPLDLMKESSHLKLSRTSKILAKLLSPLSFETRFKYSLAFRNMGKILSLFIIVFVASIFLVFASIVFKSVENIVDKAFGSVNYNYQVKYSKLINEPLGITESPFIEYNAMPLSMKNSEGEVMFDVTTSFVVYGIDSYNIINPLYNAAGENITRKSQQGLIINEFIARAYSLEIGDVLTFEAKNKQISYEVVDVVDHYNGPMMYVDMNLLADDLHLVEGYYNGKWTGDRPSTEENISYIFSINDLERNIEIGMEMIQVSLSIMLIISVVLGSIIMILITNFIIDENQKQISILKVMGYTKKEVSKMVLTIYLPFVIVAYLISIPVTRGTIDYIMNQIAASLPMAIPTDFTMIQAISGLFIILFTYFIAMGCSKAQLDRISLHEVLKY</sequence>
<dbReference type="RefSeq" id="WP_006784493.1">
    <property type="nucleotide sequence ID" value="NZ_JAMQUV010000011.1"/>
</dbReference>
<feature type="transmembrane region" description="Helical" evidence="6">
    <location>
        <begin position="452"/>
        <end position="473"/>
    </location>
</feature>
<keyword evidence="2" id="KW-1003">Cell membrane</keyword>
<evidence type="ECO:0000256" key="2">
    <source>
        <dbReference type="ARBA" id="ARBA00022475"/>
    </source>
</evidence>
<dbReference type="EMBL" id="WMQE01000003">
    <property type="protein sequence ID" value="MTK20229.1"/>
    <property type="molecule type" value="Genomic_DNA"/>
</dbReference>
<keyword evidence="4 6" id="KW-1133">Transmembrane helix</keyword>
<feature type="domain" description="ABC3 transporter permease C-terminal" evidence="7">
    <location>
        <begin position="288"/>
        <end position="406"/>
    </location>
</feature>
<evidence type="ECO:0000256" key="5">
    <source>
        <dbReference type="ARBA" id="ARBA00023136"/>
    </source>
</evidence>
<feature type="transmembrane region" description="Helical" evidence="6">
    <location>
        <begin position="284"/>
        <end position="305"/>
    </location>
</feature>
<dbReference type="InterPro" id="IPR003838">
    <property type="entry name" value="ABC3_permease_C"/>
</dbReference>
<feature type="domain" description="ABC3 transporter permease C-terminal" evidence="7">
    <location>
        <begin position="667"/>
        <end position="773"/>
    </location>
</feature>
<dbReference type="PANTHER" id="PTHR30287">
    <property type="entry name" value="MEMBRANE COMPONENT OF PREDICTED ABC SUPERFAMILY METABOLITE UPTAKE TRANSPORTER"/>
    <property type="match status" value="1"/>
</dbReference>
<name>A0A6G2CN33_9FIRM</name>
<evidence type="ECO:0000256" key="3">
    <source>
        <dbReference type="ARBA" id="ARBA00022692"/>
    </source>
</evidence>
<feature type="transmembrane region" description="Helical" evidence="6">
    <location>
        <begin position="20"/>
        <end position="45"/>
    </location>
</feature>
<feature type="transmembrane region" description="Helical" evidence="6">
    <location>
        <begin position="754"/>
        <end position="773"/>
    </location>
</feature>
<feature type="transmembrane region" description="Helical" evidence="6">
    <location>
        <begin position="708"/>
        <end position="730"/>
    </location>
</feature>
<comment type="caution">
    <text evidence="9">The sequence shown here is derived from an EMBL/GenBank/DDBJ whole genome shotgun (WGS) entry which is preliminary data.</text>
</comment>
<dbReference type="InterPro" id="IPR038766">
    <property type="entry name" value="Membrane_comp_ABC_pdt"/>
</dbReference>
<dbReference type="GO" id="GO:0005886">
    <property type="term" value="C:plasma membrane"/>
    <property type="evidence" value="ECO:0007669"/>
    <property type="project" value="UniProtKB-SubCell"/>
</dbReference>
<protein>
    <submittedName>
        <fullName evidence="9">FtsX-like permease family protein</fullName>
    </submittedName>
</protein>
<keyword evidence="3 6" id="KW-0812">Transmembrane</keyword>
<evidence type="ECO:0000256" key="6">
    <source>
        <dbReference type="SAM" id="Phobius"/>
    </source>
</evidence>
<gene>
    <name evidence="9" type="ORF">GMA64_06285</name>
    <name evidence="8" type="ORF">GMA92_02095</name>
</gene>
<evidence type="ECO:0000256" key="1">
    <source>
        <dbReference type="ARBA" id="ARBA00004651"/>
    </source>
</evidence>
<evidence type="ECO:0000256" key="4">
    <source>
        <dbReference type="ARBA" id="ARBA00022989"/>
    </source>
</evidence>
<proteinExistence type="predicted"/>
<evidence type="ECO:0000313" key="8">
    <source>
        <dbReference type="EMBL" id="MTK20229.1"/>
    </source>
</evidence>
<dbReference type="PANTHER" id="PTHR30287:SF2">
    <property type="entry name" value="BLL1001 PROTEIN"/>
    <property type="match status" value="1"/>
</dbReference>